<accession>A0A2N1M6N0</accession>
<protein>
    <recommendedName>
        <fullName evidence="4">Crinkler effector protein N-terminal domain-containing protein</fullName>
    </recommendedName>
</protein>
<dbReference type="VEuPathDB" id="FungiDB:RhiirFUN_025322"/>
<name>A0A2N1M6N0_9GLOM</name>
<dbReference type="Proteomes" id="UP000233469">
    <property type="component" value="Unassembled WGS sequence"/>
</dbReference>
<evidence type="ECO:0000259" key="4">
    <source>
        <dbReference type="Pfam" id="PF20147"/>
    </source>
</evidence>
<gene>
    <name evidence="5" type="ORF">RhiirC2_798346</name>
</gene>
<comment type="caution">
    <text evidence="5">The sequence shown here is derived from an EMBL/GenBank/DDBJ whole genome shotgun (WGS) entry which is preliminary data.</text>
</comment>
<comment type="subcellular location">
    <subcellularLocation>
        <location evidence="1">Host cell</location>
    </subcellularLocation>
    <subcellularLocation>
        <location evidence="2">Secreted</location>
    </subcellularLocation>
</comment>
<proteinExistence type="predicted"/>
<evidence type="ECO:0000256" key="1">
    <source>
        <dbReference type="ARBA" id="ARBA00004340"/>
    </source>
</evidence>
<dbReference type="EMBL" id="LLXL01004558">
    <property type="protein sequence ID" value="PKK57270.1"/>
    <property type="molecule type" value="Genomic_DNA"/>
</dbReference>
<dbReference type="Pfam" id="PF20147">
    <property type="entry name" value="Crinkler"/>
    <property type="match status" value="1"/>
</dbReference>
<dbReference type="GO" id="GO:0043657">
    <property type="term" value="C:host cell"/>
    <property type="evidence" value="ECO:0007669"/>
    <property type="project" value="UniProtKB-SubCell"/>
</dbReference>
<reference evidence="5 6" key="2">
    <citation type="submission" date="2017-10" db="EMBL/GenBank/DDBJ databases">
        <title>Extensive intraspecific genome diversity in a model arbuscular mycorrhizal fungus.</title>
        <authorList>
            <person name="Chen E.C.H."/>
            <person name="Morin E."/>
            <person name="Baudet D."/>
            <person name="Noel J."/>
            <person name="Ndikumana S."/>
            <person name="Charron P."/>
            <person name="St-Onge C."/>
            <person name="Giorgi J."/>
            <person name="Grigoriev I.V."/>
            <person name="Roux C."/>
            <person name="Martin F.M."/>
            <person name="Corradi N."/>
        </authorList>
    </citation>
    <scope>NUCLEOTIDE SEQUENCE [LARGE SCALE GENOMIC DNA]</scope>
    <source>
        <strain evidence="5 6">C2</strain>
    </source>
</reference>
<evidence type="ECO:0000313" key="6">
    <source>
        <dbReference type="Proteomes" id="UP000233469"/>
    </source>
</evidence>
<dbReference type="OrthoDB" id="2393059at2759"/>
<dbReference type="InterPro" id="IPR045379">
    <property type="entry name" value="Crinkler_N"/>
</dbReference>
<feature type="domain" description="Crinkler effector protein N-terminal" evidence="4">
    <location>
        <begin position="71"/>
        <end position="166"/>
    </location>
</feature>
<sequence length="254" mass="29033">MTYIAILHITIIRKYKIGNRVSEICSKLNLEIIIPMLTTESRKIETNDHKVKLQCLLLPWGKGVHHKPSKQFTILPVNILASYSVGELKKAIYGEKPKVFTDFSADELNLGLVSISCNEIITLGTDPEAYVKIRLLEKRRLVPIENVSEIFPQDNPPAPKHVHVLVGLPDDKSSDDSLEEQKKFQIITNEKIRIFTACIYSMTETTTIIDQLLRQELRHVMHRDVDKFLDLLFLIIEEHKCVVGRSLVEIVQIG</sequence>
<reference evidence="5 6" key="1">
    <citation type="submission" date="2016-04" db="EMBL/GenBank/DDBJ databases">
        <title>Genome analyses suggest a sexual origin of heterokaryosis in a supposedly ancient asexual fungus.</title>
        <authorList>
            <person name="Ropars J."/>
            <person name="Sedzielewska K."/>
            <person name="Noel J."/>
            <person name="Charron P."/>
            <person name="Farinelli L."/>
            <person name="Marton T."/>
            <person name="Kruger M."/>
            <person name="Pelin A."/>
            <person name="Brachmann A."/>
            <person name="Corradi N."/>
        </authorList>
    </citation>
    <scope>NUCLEOTIDE SEQUENCE [LARGE SCALE GENOMIC DNA]</scope>
    <source>
        <strain evidence="5 6">C2</strain>
    </source>
</reference>
<evidence type="ECO:0000256" key="3">
    <source>
        <dbReference type="ARBA" id="ARBA00022525"/>
    </source>
</evidence>
<dbReference type="AlphaFoldDB" id="A0A2N1M6N0"/>
<keyword evidence="3" id="KW-0964">Secreted</keyword>
<dbReference type="GO" id="GO:0005576">
    <property type="term" value="C:extracellular region"/>
    <property type="evidence" value="ECO:0007669"/>
    <property type="project" value="UniProtKB-SubCell"/>
</dbReference>
<organism evidence="5 6">
    <name type="scientific">Rhizophagus irregularis</name>
    <dbReference type="NCBI Taxonomy" id="588596"/>
    <lineage>
        <taxon>Eukaryota</taxon>
        <taxon>Fungi</taxon>
        <taxon>Fungi incertae sedis</taxon>
        <taxon>Mucoromycota</taxon>
        <taxon>Glomeromycotina</taxon>
        <taxon>Glomeromycetes</taxon>
        <taxon>Glomerales</taxon>
        <taxon>Glomeraceae</taxon>
        <taxon>Rhizophagus</taxon>
    </lineage>
</organism>
<evidence type="ECO:0000256" key="2">
    <source>
        <dbReference type="ARBA" id="ARBA00004613"/>
    </source>
</evidence>
<evidence type="ECO:0000313" key="5">
    <source>
        <dbReference type="EMBL" id="PKK57270.1"/>
    </source>
</evidence>
<dbReference type="VEuPathDB" id="FungiDB:FUN_022668"/>
<dbReference type="VEuPathDB" id="FungiDB:RhiirA1_540475"/>